<comment type="caution">
    <text evidence="7">The sequence shown here is derived from an EMBL/GenBank/DDBJ whole genome shotgun (WGS) entry which is preliminary data.</text>
</comment>
<dbReference type="GO" id="GO:0016787">
    <property type="term" value="F:hydrolase activity"/>
    <property type="evidence" value="ECO:0007669"/>
    <property type="project" value="UniProtKB-KW"/>
</dbReference>
<dbReference type="RefSeq" id="WP_117298980.1">
    <property type="nucleotide sequence ID" value="NZ_QVQT02000003.1"/>
</dbReference>
<dbReference type="OrthoDB" id="122690at2"/>
<feature type="domain" description="PIN" evidence="6">
    <location>
        <begin position="4"/>
        <end position="127"/>
    </location>
</feature>
<evidence type="ECO:0000256" key="5">
    <source>
        <dbReference type="HAMAP-Rule" id="MF_00265"/>
    </source>
</evidence>
<dbReference type="GO" id="GO:0004540">
    <property type="term" value="F:RNA nuclease activity"/>
    <property type="evidence" value="ECO:0007669"/>
    <property type="project" value="InterPro"/>
</dbReference>
<evidence type="ECO:0000313" key="8">
    <source>
        <dbReference type="Proteomes" id="UP000264702"/>
    </source>
</evidence>
<dbReference type="AlphaFoldDB" id="A0A372IPC9"/>
<dbReference type="Proteomes" id="UP000264702">
    <property type="component" value="Unassembled WGS sequence"/>
</dbReference>
<dbReference type="InterPro" id="IPR002716">
    <property type="entry name" value="PIN_dom"/>
</dbReference>
<evidence type="ECO:0000313" key="7">
    <source>
        <dbReference type="EMBL" id="RFU16812.1"/>
    </source>
</evidence>
<name>A0A372IPC9_9BACT</name>
<accession>A0A372IPC9</accession>
<dbReference type="EMBL" id="QVQT01000003">
    <property type="protein sequence ID" value="RFU16812.1"/>
    <property type="molecule type" value="Genomic_DNA"/>
</dbReference>
<sequence length="141" mass="15470">MKHFLDTSVLIAAFLESNAKHRECKALLGKMRPEVAACSSHTLAELYSVITRLPHPLRLRPEEGILVTGEVCERLSTVALSEKEYLHTLKTAAEAGVGGGRVYDALLLACARKCGAEKIHTLNLRHFQALAPDLAERIVMP</sequence>
<comment type="function">
    <text evidence="5">Toxic component of a toxin-antitoxin (TA) system. An RNase.</text>
</comment>
<comment type="cofactor">
    <cofactor evidence="5">
        <name>Mg(2+)</name>
        <dbReference type="ChEBI" id="CHEBI:18420"/>
    </cofactor>
</comment>
<reference evidence="7 8" key="1">
    <citation type="submission" date="2018-08" db="EMBL/GenBank/DDBJ databases">
        <title>Acidipila sp. 4G-K13, an acidobacterium isolated from forest soil.</title>
        <authorList>
            <person name="Gao Z.-H."/>
            <person name="Qiu L.-H."/>
        </authorList>
    </citation>
    <scope>NUCLEOTIDE SEQUENCE [LARGE SCALE GENOMIC DNA]</scope>
    <source>
        <strain evidence="7 8">4G-K13</strain>
    </source>
</reference>
<keyword evidence="3 5" id="KW-0479">Metal-binding</keyword>
<keyword evidence="5" id="KW-0460">Magnesium</keyword>
<feature type="binding site" evidence="5">
    <location>
        <position position="104"/>
    </location>
    <ligand>
        <name>Mg(2+)</name>
        <dbReference type="ChEBI" id="CHEBI:18420"/>
    </ligand>
</feature>
<evidence type="ECO:0000259" key="6">
    <source>
        <dbReference type="Pfam" id="PF01850"/>
    </source>
</evidence>
<evidence type="ECO:0000256" key="4">
    <source>
        <dbReference type="ARBA" id="ARBA00022801"/>
    </source>
</evidence>
<dbReference type="InterPro" id="IPR029060">
    <property type="entry name" value="PIN-like_dom_sf"/>
</dbReference>
<feature type="binding site" evidence="5">
    <location>
        <position position="6"/>
    </location>
    <ligand>
        <name>Mg(2+)</name>
        <dbReference type="ChEBI" id="CHEBI:18420"/>
    </ligand>
</feature>
<keyword evidence="5" id="KW-0800">Toxin</keyword>
<dbReference type="Gene3D" id="3.40.50.1010">
    <property type="entry name" value="5'-nuclease"/>
    <property type="match status" value="1"/>
</dbReference>
<dbReference type="GO" id="GO:0090729">
    <property type="term" value="F:toxin activity"/>
    <property type="evidence" value="ECO:0007669"/>
    <property type="project" value="UniProtKB-KW"/>
</dbReference>
<keyword evidence="8" id="KW-1185">Reference proteome</keyword>
<evidence type="ECO:0000256" key="2">
    <source>
        <dbReference type="ARBA" id="ARBA00022722"/>
    </source>
</evidence>
<keyword evidence="4 5" id="KW-0378">Hydrolase</keyword>
<dbReference type="InterPro" id="IPR022907">
    <property type="entry name" value="VapC_family"/>
</dbReference>
<evidence type="ECO:0000256" key="3">
    <source>
        <dbReference type="ARBA" id="ARBA00022723"/>
    </source>
</evidence>
<dbReference type="HAMAP" id="MF_00265">
    <property type="entry name" value="VapC_Nob1"/>
    <property type="match status" value="1"/>
</dbReference>
<dbReference type="EC" id="3.1.-.-" evidence="5"/>
<dbReference type="GO" id="GO:0000287">
    <property type="term" value="F:magnesium ion binding"/>
    <property type="evidence" value="ECO:0007669"/>
    <property type="project" value="UniProtKB-UniRule"/>
</dbReference>
<keyword evidence="2 5" id="KW-0540">Nuclease</keyword>
<comment type="similarity">
    <text evidence="5">Belongs to the PINc/VapC protein family.</text>
</comment>
<evidence type="ECO:0000256" key="1">
    <source>
        <dbReference type="ARBA" id="ARBA00022649"/>
    </source>
</evidence>
<proteinExistence type="inferred from homology"/>
<organism evidence="7 8">
    <name type="scientific">Paracidobacterium acidisoli</name>
    <dbReference type="NCBI Taxonomy" id="2303751"/>
    <lineage>
        <taxon>Bacteria</taxon>
        <taxon>Pseudomonadati</taxon>
        <taxon>Acidobacteriota</taxon>
        <taxon>Terriglobia</taxon>
        <taxon>Terriglobales</taxon>
        <taxon>Acidobacteriaceae</taxon>
        <taxon>Paracidobacterium</taxon>
    </lineage>
</organism>
<dbReference type="SUPFAM" id="SSF88723">
    <property type="entry name" value="PIN domain-like"/>
    <property type="match status" value="1"/>
</dbReference>
<dbReference type="Pfam" id="PF01850">
    <property type="entry name" value="PIN"/>
    <property type="match status" value="1"/>
</dbReference>
<protein>
    <recommendedName>
        <fullName evidence="5">Ribonuclease VapC</fullName>
        <shortName evidence="5">RNase VapC</shortName>
        <ecNumber evidence="5">3.1.-.-</ecNumber>
    </recommendedName>
    <alternativeName>
        <fullName evidence="5">Toxin VapC</fullName>
    </alternativeName>
</protein>
<gene>
    <name evidence="5" type="primary">vapC</name>
    <name evidence="7" type="ORF">D0Y96_08675</name>
</gene>
<keyword evidence="1 5" id="KW-1277">Toxin-antitoxin system</keyword>